<dbReference type="HOGENOM" id="CLU_2532039_0_0_1"/>
<keyword evidence="2" id="KW-1185">Reference proteome</keyword>
<dbReference type="InParanoid" id="D7U8F9"/>
<evidence type="ECO:0000313" key="1">
    <source>
        <dbReference type="EMBL" id="CBI39023.3"/>
    </source>
</evidence>
<dbReference type="PaxDb" id="29760-VIT_10s0092g00410.t01"/>
<dbReference type="STRING" id="29760.D7U8F9"/>
<dbReference type="AlphaFoldDB" id="D7U8F9"/>
<reference evidence="2" key="1">
    <citation type="journal article" date="2007" name="Nature">
        <title>The grapevine genome sequence suggests ancestral hexaploidization in major angiosperm phyla.</title>
        <authorList>
            <consortium name="The French-Italian Public Consortium for Grapevine Genome Characterization."/>
            <person name="Jaillon O."/>
            <person name="Aury J.-M."/>
            <person name="Noel B."/>
            <person name="Policriti A."/>
            <person name="Clepet C."/>
            <person name="Casagrande A."/>
            <person name="Choisne N."/>
            <person name="Aubourg S."/>
            <person name="Vitulo N."/>
            <person name="Jubin C."/>
            <person name="Vezzi A."/>
            <person name="Legeai F."/>
            <person name="Hugueney P."/>
            <person name="Dasilva C."/>
            <person name="Horner D."/>
            <person name="Mica E."/>
            <person name="Jublot D."/>
            <person name="Poulain J."/>
            <person name="Bruyere C."/>
            <person name="Billault A."/>
            <person name="Segurens B."/>
            <person name="Gouyvenoux M."/>
            <person name="Ugarte E."/>
            <person name="Cattonaro F."/>
            <person name="Anthouard V."/>
            <person name="Vico V."/>
            <person name="Del Fabbro C."/>
            <person name="Alaux M."/>
            <person name="Di Gaspero G."/>
            <person name="Dumas V."/>
            <person name="Felice N."/>
            <person name="Paillard S."/>
            <person name="Juman I."/>
            <person name="Moroldo M."/>
            <person name="Scalabrin S."/>
            <person name="Canaguier A."/>
            <person name="Le Clainche I."/>
            <person name="Malacrida G."/>
            <person name="Durand E."/>
            <person name="Pesole G."/>
            <person name="Laucou V."/>
            <person name="Chatelet P."/>
            <person name="Merdinoglu D."/>
            <person name="Delledonne M."/>
            <person name="Pezzotti M."/>
            <person name="Lecharny A."/>
            <person name="Scarpelli C."/>
            <person name="Artiguenave F."/>
            <person name="Pe M.E."/>
            <person name="Valle G."/>
            <person name="Morgante M."/>
            <person name="Caboche M."/>
            <person name="Adam-Blondon A.-F."/>
            <person name="Weissenbach J."/>
            <person name="Quetier F."/>
            <person name="Wincker P."/>
        </authorList>
    </citation>
    <scope>NUCLEOTIDE SEQUENCE [LARGE SCALE GENOMIC DNA]</scope>
    <source>
        <strain evidence="2">cv. Pinot noir / PN40024</strain>
    </source>
</reference>
<proteinExistence type="predicted"/>
<gene>
    <name evidence="1" type="ordered locus">VIT_10s0092g00410</name>
</gene>
<evidence type="ECO:0000313" key="2">
    <source>
        <dbReference type="Proteomes" id="UP000009183"/>
    </source>
</evidence>
<name>D7U8F9_VITVI</name>
<protein>
    <submittedName>
        <fullName evidence="1">Uncharacterized protein</fullName>
    </submittedName>
</protein>
<dbReference type="Proteomes" id="UP000009183">
    <property type="component" value="Chromosome 10"/>
</dbReference>
<organism evidence="1 2">
    <name type="scientific">Vitis vinifera</name>
    <name type="common">Grape</name>
    <dbReference type="NCBI Taxonomy" id="29760"/>
    <lineage>
        <taxon>Eukaryota</taxon>
        <taxon>Viridiplantae</taxon>
        <taxon>Streptophyta</taxon>
        <taxon>Embryophyta</taxon>
        <taxon>Tracheophyta</taxon>
        <taxon>Spermatophyta</taxon>
        <taxon>Magnoliopsida</taxon>
        <taxon>eudicotyledons</taxon>
        <taxon>Gunneridae</taxon>
        <taxon>Pentapetalae</taxon>
        <taxon>rosids</taxon>
        <taxon>Vitales</taxon>
        <taxon>Vitaceae</taxon>
        <taxon>Viteae</taxon>
        <taxon>Vitis</taxon>
    </lineage>
</organism>
<accession>D7U8F9</accession>
<dbReference type="EMBL" id="FN596741">
    <property type="protein sequence ID" value="CBI39023.3"/>
    <property type="molecule type" value="Genomic_DNA"/>
</dbReference>
<sequence>MSNIENYRIIRKNTYDIINIYFKMGSMYTNSFGTSYKCNIHSPHKNLLSICISNQPFFYYKYIVLNKIFLKKKALPQVASSLQP</sequence>